<evidence type="ECO:0000313" key="2">
    <source>
        <dbReference type="Proteomes" id="UP001056120"/>
    </source>
</evidence>
<sequence length="172" mass="19051">MVLNSLKDSHTCVIWGALDAIGTLAGILGPNLQNQYHKEVILGLVEVMNDFNDPRLQVSSTIYASLCDTNGPSKNRGNFVANNHNSFCCFVFREIVDNLLKLAENGQQMLREAAMIVFRITIPVKPQLETAVTANVGITVPVRKTNCKPGKVDLYAWRIDLCDNSRTAEEKT</sequence>
<reference evidence="2" key="1">
    <citation type="journal article" date="2022" name="Mol. Ecol. Resour.">
        <title>The genomes of chicory, endive, great burdock and yacon provide insights into Asteraceae palaeo-polyploidization history and plant inulin production.</title>
        <authorList>
            <person name="Fan W."/>
            <person name="Wang S."/>
            <person name="Wang H."/>
            <person name="Wang A."/>
            <person name="Jiang F."/>
            <person name="Liu H."/>
            <person name="Zhao H."/>
            <person name="Xu D."/>
            <person name="Zhang Y."/>
        </authorList>
    </citation>
    <scope>NUCLEOTIDE SEQUENCE [LARGE SCALE GENOMIC DNA]</scope>
    <source>
        <strain evidence="2">cv. Yunnan</strain>
    </source>
</reference>
<gene>
    <name evidence="1" type="ORF">L1987_67114</name>
</gene>
<name>A0ACB9BZ76_9ASTR</name>
<dbReference type="Proteomes" id="UP001056120">
    <property type="component" value="Linkage Group LG22"/>
</dbReference>
<reference evidence="1 2" key="2">
    <citation type="journal article" date="2022" name="Mol. Ecol. Resour.">
        <title>The genomes of chicory, endive, great burdock and yacon provide insights into Asteraceae paleo-polyploidization history and plant inulin production.</title>
        <authorList>
            <person name="Fan W."/>
            <person name="Wang S."/>
            <person name="Wang H."/>
            <person name="Wang A."/>
            <person name="Jiang F."/>
            <person name="Liu H."/>
            <person name="Zhao H."/>
            <person name="Xu D."/>
            <person name="Zhang Y."/>
        </authorList>
    </citation>
    <scope>NUCLEOTIDE SEQUENCE [LARGE SCALE GENOMIC DNA]</scope>
    <source>
        <strain evidence="2">cv. Yunnan</strain>
        <tissue evidence="1">Leaves</tissue>
    </source>
</reference>
<protein>
    <submittedName>
        <fullName evidence="1">Uncharacterized protein</fullName>
    </submittedName>
</protein>
<keyword evidence="2" id="KW-1185">Reference proteome</keyword>
<accession>A0ACB9BZ76</accession>
<proteinExistence type="predicted"/>
<comment type="caution">
    <text evidence="1">The sequence shown here is derived from an EMBL/GenBank/DDBJ whole genome shotgun (WGS) entry which is preliminary data.</text>
</comment>
<evidence type="ECO:0000313" key="1">
    <source>
        <dbReference type="EMBL" id="KAI3727301.1"/>
    </source>
</evidence>
<dbReference type="EMBL" id="CM042039">
    <property type="protein sequence ID" value="KAI3727301.1"/>
    <property type="molecule type" value="Genomic_DNA"/>
</dbReference>
<organism evidence="1 2">
    <name type="scientific">Smallanthus sonchifolius</name>
    <dbReference type="NCBI Taxonomy" id="185202"/>
    <lineage>
        <taxon>Eukaryota</taxon>
        <taxon>Viridiplantae</taxon>
        <taxon>Streptophyta</taxon>
        <taxon>Embryophyta</taxon>
        <taxon>Tracheophyta</taxon>
        <taxon>Spermatophyta</taxon>
        <taxon>Magnoliopsida</taxon>
        <taxon>eudicotyledons</taxon>
        <taxon>Gunneridae</taxon>
        <taxon>Pentapetalae</taxon>
        <taxon>asterids</taxon>
        <taxon>campanulids</taxon>
        <taxon>Asterales</taxon>
        <taxon>Asteraceae</taxon>
        <taxon>Asteroideae</taxon>
        <taxon>Heliantheae alliance</taxon>
        <taxon>Millerieae</taxon>
        <taxon>Smallanthus</taxon>
    </lineage>
</organism>